<organism evidence="1 2">
    <name type="scientific">Loxostege sticticalis</name>
    <name type="common">Beet webworm moth</name>
    <dbReference type="NCBI Taxonomy" id="481309"/>
    <lineage>
        <taxon>Eukaryota</taxon>
        <taxon>Metazoa</taxon>
        <taxon>Ecdysozoa</taxon>
        <taxon>Arthropoda</taxon>
        <taxon>Hexapoda</taxon>
        <taxon>Insecta</taxon>
        <taxon>Pterygota</taxon>
        <taxon>Neoptera</taxon>
        <taxon>Endopterygota</taxon>
        <taxon>Lepidoptera</taxon>
        <taxon>Glossata</taxon>
        <taxon>Ditrysia</taxon>
        <taxon>Pyraloidea</taxon>
        <taxon>Crambidae</taxon>
        <taxon>Pyraustinae</taxon>
        <taxon>Loxostege</taxon>
    </lineage>
</organism>
<accession>A0ABR3HD23</accession>
<dbReference type="Proteomes" id="UP001549920">
    <property type="component" value="Unassembled WGS sequence"/>
</dbReference>
<gene>
    <name evidence="1" type="ORF">ABMA27_007839</name>
</gene>
<protein>
    <recommendedName>
        <fullName evidence="3">Kazal-like domain-containing protein</fullName>
    </recommendedName>
</protein>
<evidence type="ECO:0000313" key="1">
    <source>
        <dbReference type="EMBL" id="KAL0868313.1"/>
    </source>
</evidence>
<evidence type="ECO:0008006" key="3">
    <source>
        <dbReference type="Google" id="ProtNLM"/>
    </source>
</evidence>
<name>A0ABR3HD23_LOXSC</name>
<dbReference type="EMBL" id="JBEUOH010000021">
    <property type="protein sequence ID" value="KAL0868313.1"/>
    <property type="molecule type" value="Genomic_DNA"/>
</dbReference>
<keyword evidence="2" id="KW-1185">Reference proteome</keyword>
<sequence>MGFRNTGILYFWVLCLIAASFTVNSLGLRRMPARKLCCSDINTRSVPFERPPSLAELLQIANDNLKPTSLEQVESDPFTSASKYGLTPPPIAVDDESLKKMESQKAYICSKMPCVQQYMQGPVCACNFNTGNVVTFKNKCDMKKHNCRFDTAFKAILEEICPWEFESRRREKSYEYTESKFFN</sequence>
<dbReference type="Gene3D" id="3.30.60.30">
    <property type="match status" value="1"/>
</dbReference>
<comment type="caution">
    <text evidence="1">The sequence shown here is derived from an EMBL/GenBank/DDBJ whole genome shotgun (WGS) entry which is preliminary data.</text>
</comment>
<reference evidence="1 2" key="1">
    <citation type="submission" date="2024-06" db="EMBL/GenBank/DDBJ databases">
        <title>A chromosome-level genome assembly of beet webworm, Loxostege sticticalis.</title>
        <authorList>
            <person name="Zhang Y."/>
        </authorList>
    </citation>
    <scope>NUCLEOTIDE SEQUENCE [LARGE SCALE GENOMIC DNA]</scope>
    <source>
        <strain evidence="1">AQ026</strain>
        <tissue evidence="1">Whole body</tissue>
    </source>
</reference>
<evidence type="ECO:0000313" key="2">
    <source>
        <dbReference type="Proteomes" id="UP001549920"/>
    </source>
</evidence>
<proteinExistence type="predicted"/>